<protein>
    <submittedName>
        <fullName evidence="2">Uncharacterized protein</fullName>
    </submittedName>
</protein>
<proteinExistence type="predicted"/>
<comment type="caution">
    <text evidence="2">The sequence shown here is derived from an EMBL/GenBank/DDBJ whole genome shotgun (WGS) entry which is preliminary data.</text>
</comment>
<organism evidence="2">
    <name type="scientific">marine sediment metagenome</name>
    <dbReference type="NCBI Taxonomy" id="412755"/>
    <lineage>
        <taxon>unclassified sequences</taxon>
        <taxon>metagenomes</taxon>
        <taxon>ecological metagenomes</taxon>
    </lineage>
</organism>
<dbReference type="AlphaFoldDB" id="A0A0F8X8W7"/>
<feature type="region of interest" description="Disordered" evidence="1">
    <location>
        <begin position="245"/>
        <end position="303"/>
    </location>
</feature>
<feature type="non-terminal residue" evidence="2">
    <location>
        <position position="1"/>
    </location>
</feature>
<evidence type="ECO:0000313" key="2">
    <source>
        <dbReference type="EMBL" id="KKK57385.1"/>
    </source>
</evidence>
<dbReference type="EMBL" id="LAZR01064506">
    <property type="protein sequence ID" value="KKK57385.1"/>
    <property type="molecule type" value="Genomic_DNA"/>
</dbReference>
<evidence type="ECO:0000256" key="1">
    <source>
        <dbReference type="SAM" id="MobiDB-lite"/>
    </source>
</evidence>
<gene>
    <name evidence="2" type="ORF">LCGC14_3055010</name>
</gene>
<reference evidence="2" key="1">
    <citation type="journal article" date="2015" name="Nature">
        <title>Complex archaea that bridge the gap between prokaryotes and eukaryotes.</title>
        <authorList>
            <person name="Spang A."/>
            <person name="Saw J.H."/>
            <person name="Jorgensen S.L."/>
            <person name="Zaremba-Niedzwiedzka K."/>
            <person name="Martijn J."/>
            <person name="Lind A.E."/>
            <person name="van Eijk R."/>
            <person name="Schleper C."/>
            <person name="Guy L."/>
            <person name="Ettema T.J."/>
        </authorList>
    </citation>
    <scope>NUCLEOTIDE SEQUENCE</scope>
</reference>
<name>A0A0F8X8W7_9ZZZZ</name>
<sequence>EVQMCLENFSIPVQHRQYKSHDEALRAFQNLNHGTAATPGEYYKGELTNTEHGAYVYEELNRIIMDAGSLVHRRELKIMPSTRSRYSRSALAVFYQYITKTTTVRFWGINTKEIKHGEERIEHLLSEWLENKTLVEVGDDFKSFKKFLEGQTAALRLIVNDVRDEGAAINVTVYRALMHLAIYRKNAKQSVDWQTSIFYWVIKLSKMGGGRLTYIYPGGDRATEISMGLGNLKWATTLSNTVGLDHPGSKTIRQPGPRTMEGNDNSHLQPFRDFGDGKIISEPTPFNRARGANPIEDDESDTE</sequence>
<accession>A0A0F8X8W7</accession>